<comment type="caution">
    <text evidence="2">The sequence shown here is derived from an EMBL/GenBank/DDBJ whole genome shotgun (WGS) entry which is preliminary data.</text>
</comment>
<dbReference type="AlphaFoldDB" id="A0AAN7V216"/>
<dbReference type="PROSITE" id="PS51286">
    <property type="entry name" value="RAP"/>
    <property type="match status" value="1"/>
</dbReference>
<organism evidence="2 3">
    <name type="scientific">Pyrocoelia pectoralis</name>
    <dbReference type="NCBI Taxonomy" id="417401"/>
    <lineage>
        <taxon>Eukaryota</taxon>
        <taxon>Metazoa</taxon>
        <taxon>Ecdysozoa</taxon>
        <taxon>Arthropoda</taxon>
        <taxon>Hexapoda</taxon>
        <taxon>Insecta</taxon>
        <taxon>Pterygota</taxon>
        <taxon>Neoptera</taxon>
        <taxon>Endopterygota</taxon>
        <taxon>Coleoptera</taxon>
        <taxon>Polyphaga</taxon>
        <taxon>Elateriformia</taxon>
        <taxon>Elateroidea</taxon>
        <taxon>Lampyridae</taxon>
        <taxon>Lampyrinae</taxon>
        <taxon>Pyrocoelia</taxon>
    </lineage>
</organism>
<reference evidence="2 3" key="1">
    <citation type="journal article" date="2024" name="Insects">
        <title>An Improved Chromosome-Level Genome Assembly of the Firefly Pyrocoelia pectoralis.</title>
        <authorList>
            <person name="Fu X."/>
            <person name="Meyer-Rochow V.B."/>
            <person name="Ballantyne L."/>
            <person name="Zhu X."/>
        </authorList>
    </citation>
    <scope>NUCLEOTIDE SEQUENCE [LARGE SCALE GENOMIC DNA]</scope>
    <source>
        <strain evidence="2">XCY_ONT2</strain>
    </source>
</reference>
<dbReference type="Proteomes" id="UP001329430">
    <property type="component" value="Chromosome 10"/>
</dbReference>
<sequence length="650" mass="75494">MLTSCVKFVINYKLKQTFKLYKYVKLTRCKPILTYLNTNNRILTQIASLHTSSASLGIYRDTENVYAYNIIQSLPVTKNVPVFSITNSIDNQYDFDNRLNQNWRLKTVSEIVDCFKSVLNYCIENDINLSDQRFDKLVDGLMDNIQHLTDSNLCDLLHCLIRLPICESYASRNFHDVWSALDDVCCWKINNWSNETMFLFADYWYCLNLGRVGKYTTYFIEKIVSSGDSLSKSQLVQLFFFINICRKNFDYDFDKAIEKCIGFLSADEMAVIAMGFFKSQKPIQLTYILKQMMDKLKVEKSNVHEITMTAILKVLRYSSNVLLVDQLIDLLDHLVSEVDRLSSTACTHIALLGTTLQFFHSASLEKVAVKIFKDLNNVEAVRLKDLERLLLALTMFHFTPKTDRDIFKAIYDELHRDQRKTEIIKYPRCLPCLLNFLSLQHIYSHELMDKILDKEYMSELYGKSPKKLPREIFSLDVCIDIECPDYVGNRLDVSFRRRAAKWLVEYTPTLDQYKKLTASDKFVLDVIDTVAKIVTDPRNLHTNHILPNFSKADIIVCRDGNRFVPPSGFDAYELGDLMRPPNKNLTWYAIVPVNWNACVRNTSNPLGHVHMKTRLLQAIGYEPILVIWNEFMPLKAHDKISYIADKINCK</sequence>
<evidence type="ECO:0000313" key="2">
    <source>
        <dbReference type="EMBL" id="KAK5638133.1"/>
    </source>
</evidence>
<dbReference type="SMART" id="SM00952">
    <property type="entry name" value="RAP"/>
    <property type="match status" value="1"/>
</dbReference>
<dbReference type="EMBL" id="JAVRBK010000010">
    <property type="protein sequence ID" value="KAK5638133.1"/>
    <property type="molecule type" value="Genomic_DNA"/>
</dbReference>
<feature type="domain" description="RAP" evidence="1">
    <location>
        <begin position="588"/>
        <end position="645"/>
    </location>
</feature>
<proteinExistence type="predicted"/>
<protein>
    <recommendedName>
        <fullName evidence="1">RAP domain-containing protein</fullName>
    </recommendedName>
</protein>
<evidence type="ECO:0000313" key="3">
    <source>
        <dbReference type="Proteomes" id="UP001329430"/>
    </source>
</evidence>
<dbReference type="InterPro" id="IPR013584">
    <property type="entry name" value="RAP"/>
</dbReference>
<name>A0AAN7V216_9COLE</name>
<accession>A0AAN7V216</accession>
<keyword evidence="3" id="KW-1185">Reference proteome</keyword>
<gene>
    <name evidence="2" type="ORF">RI129_012428</name>
</gene>
<evidence type="ECO:0000259" key="1">
    <source>
        <dbReference type="PROSITE" id="PS51286"/>
    </source>
</evidence>